<evidence type="ECO:0000313" key="2">
    <source>
        <dbReference type="Proteomes" id="UP000277204"/>
    </source>
</evidence>
<sequence>NPIEETIINRSNQPIINHDLLIAIVCIQSLYHGYRIRNSIHLNQAKYLIETLLSTINSQNNNSKTTTDNYDNSSSIQSKLYKDMNSYLNIKEYPGNYGDIPSPCPMYHTGPELHHMNRLHNSLH</sequence>
<keyword evidence="2" id="KW-1185">Reference proteome</keyword>
<evidence type="ECO:0000313" key="1">
    <source>
        <dbReference type="EMBL" id="VDP51008.1"/>
    </source>
</evidence>
<dbReference type="AlphaFoldDB" id="A0A183N7U7"/>
<dbReference type="Proteomes" id="UP000277204">
    <property type="component" value="Unassembled WGS sequence"/>
</dbReference>
<gene>
    <name evidence="1" type="ORF">SMRZ_LOCUS24372</name>
</gene>
<dbReference type="STRING" id="48269.A0A183N7U7"/>
<accession>A0A183N7U7</accession>
<feature type="non-terminal residue" evidence="1">
    <location>
        <position position="1"/>
    </location>
</feature>
<name>A0A183N7U7_9TREM</name>
<proteinExistence type="predicted"/>
<protein>
    <submittedName>
        <fullName evidence="1">Uncharacterized protein</fullName>
    </submittedName>
</protein>
<reference evidence="1 2" key="1">
    <citation type="submission" date="2018-11" db="EMBL/GenBank/DDBJ databases">
        <authorList>
            <consortium name="Pathogen Informatics"/>
        </authorList>
    </citation>
    <scope>NUCLEOTIDE SEQUENCE [LARGE SCALE GENOMIC DNA]</scope>
    <source>
        <strain evidence="1 2">Zambia</strain>
    </source>
</reference>
<organism evidence="1 2">
    <name type="scientific">Schistosoma margrebowiei</name>
    <dbReference type="NCBI Taxonomy" id="48269"/>
    <lineage>
        <taxon>Eukaryota</taxon>
        <taxon>Metazoa</taxon>
        <taxon>Spiralia</taxon>
        <taxon>Lophotrochozoa</taxon>
        <taxon>Platyhelminthes</taxon>
        <taxon>Trematoda</taxon>
        <taxon>Digenea</taxon>
        <taxon>Strigeidida</taxon>
        <taxon>Schistosomatoidea</taxon>
        <taxon>Schistosomatidae</taxon>
        <taxon>Schistosoma</taxon>
    </lineage>
</organism>
<dbReference type="EMBL" id="UZAI01020344">
    <property type="protein sequence ID" value="VDP51008.1"/>
    <property type="molecule type" value="Genomic_DNA"/>
</dbReference>